<dbReference type="EMBL" id="NKCI01000002">
    <property type="protein sequence ID" value="RSL73341.1"/>
    <property type="molecule type" value="Genomic_DNA"/>
</dbReference>
<keyword evidence="2" id="KW-1185">Reference proteome</keyword>
<organism evidence="1 2">
    <name type="scientific">Fusarium duplospermum</name>
    <dbReference type="NCBI Taxonomy" id="1325734"/>
    <lineage>
        <taxon>Eukaryota</taxon>
        <taxon>Fungi</taxon>
        <taxon>Dikarya</taxon>
        <taxon>Ascomycota</taxon>
        <taxon>Pezizomycotina</taxon>
        <taxon>Sordariomycetes</taxon>
        <taxon>Hypocreomycetidae</taxon>
        <taxon>Hypocreales</taxon>
        <taxon>Nectriaceae</taxon>
        <taxon>Fusarium</taxon>
        <taxon>Fusarium solani species complex</taxon>
    </lineage>
</organism>
<gene>
    <name evidence="1" type="ORF">CEP54_000316</name>
</gene>
<comment type="caution">
    <text evidence="1">The sequence shown here is derived from an EMBL/GenBank/DDBJ whole genome shotgun (WGS) entry which is preliminary data.</text>
</comment>
<dbReference type="AlphaFoldDB" id="A0A428R722"/>
<sequence>MGGFQASSAYKNYLGKTVISRPEDWLLPRLDLDQNNQIYMAPGEVYCRFRDADGHLCSNDGRFSQRRYLIMHYRKEHDLTVACNATNPSSVKGRALVAGWYKELIEGLQPSWRAKDQRAEDAKAADRDLPGH</sequence>
<reference evidence="1 2" key="1">
    <citation type="submission" date="2017-06" db="EMBL/GenBank/DDBJ databases">
        <title>Comparative genomic analysis of Ambrosia Fusariam Clade fungi.</title>
        <authorList>
            <person name="Stajich J.E."/>
            <person name="Carrillo J."/>
            <person name="Kijimoto T."/>
            <person name="Eskalen A."/>
            <person name="O'Donnell K."/>
            <person name="Kasson M."/>
        </authorList>
    </citation>
    <scope>NUCLEOTIDE SEQUENCE [LARGE SCALE GENOMIC DNA]</scope>
    <source>
        <strain evidence="1 2">NRRL62584</strain>
    </source>
</reference>
<name>A0A428R722_9HYPO</name>
<evidence type="ECO:0000313" key="2">
    <source>
        <dbReference type="Proteomes" id="UP000288168"/>
    </source>
</evidence>
<accession>A0A428R722</accession>
<evidence type="ECO:0000313" key="1">
    <source>
        <dbReference type="EMBL" id="RSL73341.1"/>
    </source>
</evidence>
<dbReference type="OrthoDB" id="5085612at2759"/>
<protein>
    <submittedName>
        <fullName evidence="1">Uncharacterized protein</fullName>
    </submittedName>
</protein>
<proteinExistence type="predicted"/>
<dbReference type="Proteomes" id="UP000288168">
    <property type="component" value="Unassembled WGS sequence"/>
</dbReference>